<feature type="signal peptide" evidence="1">
    <location>
        <begin position="1"/>
        <end position="26"/>
    </location>
</feature>
<comment type="caution">
    <text evidence="2">The sequence shown here is derived from an EMBL/GenBank/DDBJ whole genome shotgun (WGS) entry which is preliminary data.</text>
</comment>
<accession>A0A7V4LDS6</accession>
<dbReference type="AlphaFoldDB" id="A0A7V4LDS6"/>
<evidence type="ECO:0000313" key="2">
    <source>
        <dbReference type="EMBL" id="HGS06164.1"/>
    </source>
</evidence>
<protein>
    <submittedName>
        <fullName evidence="2">Uncharacterized protein</fullName>
    </submittedName>
</protein>
<dbReference type="EMBL" id="DSXI01000631">
    <property type="protein sequence ID" value="HGS06164.1"/>
    <property type="molecule type" value="Genomic_DNA"/>
</dbReference>
<evidence type="ECO:0000256" key="1">
    <source>
        <dbReference type="SAM" id="SignalP"/>
    </source>
</evidence>
<keyword evidence="1" id="KW-0732">Signal</keyword>
<proteinExistence type="predicted"/>
<reference evidence="2" key="1">
    <citation type="journal article" date="2020" name="mSystems">
        <title>Genome- and Community-Level Interaction Insights into Carbon Utilization and Element Cycling Functions of Hydrothermarchaeota in Hydrothermal Sediment.</title>
        <authorList>
            <person name="Zhou Z."/>
            <person name="Liu Y."/>
            <person name="Xu W."/>
            <person name="Pan J."/>
            <person name="Luo Z.H."/>
            <person name="Li M."/>
        </authorList>
    </citation>
    <scope>NUCLEOTIDE SEQUENCE [LARGE SCALE GENOMIC DNA]</scope>
    <source>
        <strain evidence="2">SpSt-548</strain>
    </source>
</reference>
<feature type="chain" id="PRO_5031478222" evidence="1">
    <location>
        <begin position="27"/>
        <end position="163"/>
    </location>
</feature>
<gene>
    <name evidence="2" type="ORF">ENT08_10625</name>
</gene>
<organism evidence="2">
    <name type="scientific">Desulfobacca acetoxidans</name>
    <dbReference type="NCBI Taxonomy" id="60893"/>
    <lineage>
        <taxon>Bacteria</taxon>
        <taxon>Pseudomonadati</taxon>
        <taxon>Thermodesulfobacteriota</taxon>
        <taxon>Desulfobaccia</taxon>
        <taxon>Desulfobaccales</taxon>
        <taxon>Desulfobaccaceae</taxon>
        <taxon>Desulfobacca</taxon>
    </lineage>
</organism>
<sequence>MKCMVFRLMIVLAFFFGISTTQNVTAAKKSMLPLQIGIYVPEEVECPKLGSIDKNKYAFNQYPESAIAIYGDGFGSNDGNCFSYNFTHVTKKGNIFIIKGDVITGAGGHNMGDFDMTISVNSTTSFSVIKADGILPYYIDNNKKKIIRYRYCGNPDNIKYPLE</sequence>
<name>A0A7V4LDS6_9BACT</name>